<keyword evidence="1" id="KW-0614">Plasmid</keyword>
<protein>
    <submittedName>
        <fullName evidence="1">Uncharacterized protein</fullName>
    </submittedName>
</protein>
<evidence type="ECO:0000313" key="2">
    <source>
        <dbReference type="Proteomes" id="UP000217895"/>
    </source>
</evidence>
<sequence length="155" mass="17109">MTTPNESTEPTISVFYDGDRSAIQLPAAIANNDEALKSTLSAYGIASARTAKVQRNEDGTITLIKQAGQNGASLAAIRQILEEAPAHQNPAIALYLQLRYQNWQNALTPECLLMMQENIRQAMHEGEIEQRTIQTALSQLDRRTPLPLSRPFSGF</sequence>
<reference evidence="1 2" key="1">
    <citation type="submission" date="2017-06" db="EMBL/GenBank/DDBJ databases">
        <title>Genome sequencing of cyanobaciteial culture collection at National Institute for Environmental Studies (NIES).</title>
        <authorList>
            <person name="Hirose Y."/>
            <person name="Shimura Y."/>
            <person name="Fujisawa T."/>
            <person name="Nakamura Y."/>
            <person name="Kawachi M."/>
        </authorList>
    </citation>
    <scope>NUCLEOTIDE SEQUENCE [LARGE SCALE GENOMIC DNA]</scope>
    <source>
        <strain evidence="1 2">NIES-2135</strain>
        <plasmid evidence="2">Plasmid Plasmid2 dna</plasmid>
    </source>
</reference>
<geneLocation type="plasmid" evidence="1">
    <name>plasmid2</name>
</geneLocation>
<dbReference type="EMBL" id="AP018205">
    <property type="protein sequence ID" value="BAY59775.1"/>
    <property type="molecule type" value="Genomic_DNA"/>
</dbReference>
<accession>A0A1Z4JSM4</accession>
<keyword evidence="2" id="KW-1185">Reference proteome</keyword>
<gene>
    <name evidence="1" type="ORF">NIES2135_66520</name>
</gene>
<organism evidence="1 2">
    <name type="scientific">Leptolyngbya boryana NIES-2135</name>
    <dbReference type="NCBI Taxonomy" id="1973484"/>
    <lineage>
        <taxon>Bacteria</taxon>
        <taxon>Bacillati</taxon>
        <taxon>Cyanobacteriota</taxon>
        <taxon>Cyanophyceae</taxon>
        <taxon>Leptolyngbyales</taxon>
        <taxon>Leptolyngbyaceae</taxon>
        <taxon>Leptolyngbya group</taxon>
        <taxon>Leptolyngbya</taxon>
    </lineage>
</organism>
<evidence type="ECO:0000313" key="1">
    <source>
        <dbReference type="EMBL" id="BAY59775.1"/>
    </source>
</evidence>
<dbReference type="AlphaFoldDB" id="A0A1Z4JSM4"/>
<proteinExistence type="predicted"/>
<dbReference type="Proteomes" id="UP000217895">
    <property type="component" value="Plasmid Plasmid2 dna"/>
</dbReference>
<name>A0A1Z4JSM4_LEPBY</name>